<proteinExistence type="inferred from homology"/>
<dbReference type="AlphaFoldDB" id="A0AAW1LTJ7"/>
<dbReference type="PANTHER" id="PTHR12878:SF0">
    <property type="entry name" value="NADH DEHYDROGENASE [UBIQUINONE] 1 ALPHA SUBCOMPLEX SUBUNIT 2"/>
    <property type="match status" value="1"/>
</dbReference>
<keyword evidence="9" id="KW-0496">Mitochondrion</keyword>
<dbReference type="SMART" id="SM00916">
    <property type="entry name" value="L51_S25_CI-B8"/>
    <property type="match status" value="1"/>
</dbReference>
<evidence type="ECO:0000259" key="13">
    <source>
        <dbReference type="SMART" id="SM00916"/>
    </source>
</evidence>
<evidence type="ECO:0000313" key="14">
    <source>
        <dbReference type="EMBL" id="KAK9737036.1"/>
    </source>
</evidence>
<keyword evidence="14" id="KW-0687">Ribonucleoprotein</keyword>
<organism evidence="14 15">
    <name type="scientific">Popillia japonica</name>
    <name type="common">Japanese beetle</name>
    <dbReference type="NCBI Taxonomy" id="7064"/>
    <lineage>
        <taxon>Eukaryota</taxon>
        <taxon>Metazoa</taxon>
        <taxon>Ecdysozoa</taxon>
        <taxon>Arthropoda</taxon>
        <taxon>Hexapoda</taxon>
        <taxon>Insecta</taxon>
        <taxon>Pterygota</taxon>
        <taxon>Neoptera</taxon>
        <taxon>Endopterygota</taxon>
        <taxon>Coleoptera</taxon>
        <taxon>Polyphaga</taxon>
        <taxon>Scarabaeiformia</taxon>
        <taxon>Scarabaeidae</taxon>
        <taxon>Rutelinae</taxon>
        <taxon>Popillia</taxon>
    </lineage>
</organism>
<keyword evidence="8" id="KW-0249">Electron transport</keyword>
<comment type="similarity">
    <text evidence="3">Belongs to the complex I NDUFA2 subunit family.</text>
</comment>
<evidence type="ECO:0000313" key="15">
    <source>
        <dbReference type="Proteomes" id="UP001458880"/>
    </source>
</evidence>
<evidence type="ECO:0000256" key="1">
    <source>
        <dbReference type="ARBA" id="ARBA00003195"/>
    </source>
</evidence>
<gene>
    <name evidence="14" type="ORF">QE152_g11063</name>
</gene>
<dbReference type="Gene3D" id="3.40.30.10">
    <property type="entry name" value="Glutaredoxin"/>
    <property type="match status" value="1"/>
</dbReference>
<evidence type="ECO:0000256" key="2">
    <source>
        <dbReference type="ARBA" id="ARBA00004443"/>
    </source>
</evidence>
<comment type="subcellular location">
    <subcellularLocation>
        <location evidence="2">Mitochondrion inner membrane</location>
        <topology evidence="2">Peripheral membrane protein</topology>
        <orientation evidence="2">Matrix side</orientation>
    </subcellularLocation>
</comment>
<keyword evidence="14" id="KW-0689">Ribosomal protein</keyword>
<evidence type="ECO:0000256" key="10">
    <source>
        <dbReference type="ARBA" id="ARBA00023136"/>
    </source>
</evidence>
<comment type="caution">
    <text evidence="14">The sequence shown here is derived from an EMBL/GenBank/DDBJ whole genome shotgun (WGS) entry which is preliminary data.</text>
</comment>
<dbReference type="EMBL" id="JASPKY010000105">
    <property type="protein sequence ID" value="KAK9737036.1"/>
    <property type="molecule type" value="Genomic_DNA"/>
</dbReference>
<evidence type="ECO:0000256" key="12">
    <source>
        <dbReference type="ARBA" id="ARBA00032513"/>
    </source>
</evidence>
<accession>A0AAW1LTJ7</accession>
<evidence type="ECO:0000256" key="3">
    <source>
        <dbReference type="ARBA" id="ARBA00008939"/>
    </source>
</evidence>
<dbReference type="SUPFAM" id="SSF52833">
    <property type="entry name" value="Thioredoxin-like"/>
    <property type="match status" value="1"/>
</dbReference>
<evidence type="ECO:0000256" key="5">
    <source>
        <dbReference type="ARBA" id="ARBA00022448"/>
    </source>
</evidence>
<keyword evidence="10" id="KW-0472">Membrane</keyword>
<keyword evidence="15" id="KW-1185">Reference proteome</keyword>
<name>A0AAW1LTJ7_POPJA</name>
<evidence type="ECO:0000256" key="9">
    <source>
        <dbReference type="ARBA" id="ARBA00023128"/>
    </source>
</evidence>
<dbReference type="GO" id="GO:0005840">
    <property type="term" value="C:ribosome"/>
    <property type="evidence" value="ECO:0007669"/>
    <property type="project" value="UniProtKB-KW"/>
</dbReference>
<dbReference type="PANTHER" id="PTHR12878">
    <property type="entry name" value="NADH-UBIQUINONE OXIDOREDUCTASE B8 SUBUNIT"/>
    <property type="match status" value="1"/>
</dbReference>
<keyword evidence="6" id="KW-0679">Respiratory chain</keyword>
<evidence type="ECO:0000256" key="7">
    <source>
        <dbReference type="ARBA" id="ARBA00022792"/>
    </source>
</evidence>
<keyword evidence="5" id="KW-0813">Transport</keyword>
<keyword evidence="7" id="KW-0999">Mitochondrion inner membrane</keyword>
<dbReference type="GO" id="GO:0005743">
    <property type="term" value="C:mitochondrial inner membrane"/>
    <property type="evidence" value="ECO:0007669"/>
    <property type="project" value="UniProtKB-SubCell"/>
</dbReference>
<evidence type="ECO:0000256" key="11">
    <source>
        <dbReference type="ARBA" id="ARBA00031441"/>
    </source>
</evidence>
<dbReference type="InterPro" id="IPR007741">
    <property type="entry name" value="Ribosomal_mL43/mS25/NADH_DH"/>
</dbReference>
<evidence type="ECO:0000256" key="4">
    <source>
        <dbReference type="ARBA" id="ARBA00016394"/>
    </source>
</evidence>
<dbReference type="Pfam" id="PF05047">
    <property type="entry name" value="L51_S25_CI-B8"/>
    <property type="match status" value="1"/>
</dbReference>
<evidence type="ECO:0000256" key="6">
    <source>
        <dbReference type="ARBA" id="ARBA00022660"/>
    </source>
</evidence>
<feature type="domain" description="Ribosomal protein/NADH dehydrogenase" evidence="13">
    <location>
        <begin position="109"/>
        <end position="180"/>
    </location>
</feature>
<evidence type="ECO:0000256" key="8">
    <source>
        <dbReference type="ARBA" id="ARBA00022982"/>
    </source>
</evidence>
<dbReference type="InterPro" id="IPR016464">
    <property type="entry name" value="NADH_Ub_cplx-1_asu_su-2"/>
</dbReference>
<comment type="function">
    <text evidence="1">Accessory subunit of the mitochondrial membrane respiratory chain NADH dehydrogenase (Complex I), that is believed not to be involved in catalysis. Complex I functions in the transfer of electrons from NADH to the respiratory chain. The immediate electron acceptor for the enzyme is believed to be ubiquinone.</text>
</comment>
<reference evidence="14 15" key="1">
    <citation type="journal article" date="2024" name="BMC Genomics">
        <title>De novo assembly and annotation of Popillia japonica's genome with initial clues to its potential as an invasive pest.</title>
        <authorList>
            <person name="Cucini C."/>
            <person name="Boschi S."/>
            <person name="Funari R."/>
            <person name="Cardaioli E."/>
            <person name="Iannotti N."/>
            <person name="Marturano G."/>
            <person name="Paoli F."/>
            <person name="Bruttini M."/>
            <person name="Carapelli A."/>
            <person name="Frati F."/>
            <person name="Nardi F."/>
        </authorList>
    </citation>
    <scope>NUCLEOTIDE SEQUENCE [LARGE SCALE GENOMIC DNA]</scope>
    <source>
        <strain evidence="14">DMR45628</strain>
    </source>
</reference>
<dbReference type="InterPro" id="IPR036249">
    <property type="entry name" value="Thioredoxin-like_sf"/>
</dbReference>
<sequence length="180" mass="20134">MSSIAKLLAQYIDNIIVTLGARGVLIARHADSSTNLLTSKKDKLQIRHYPADLIQKIVNGLNEEECVAVGFQAALLALQAPQAVPDKLEVNWAIKFGSKLKELRIHLCQKGETSKGVREFIEKHYVNIKSQNPKFPILIRECSQIEPRLWARYDKGKEDSYPLANLSADSILAKLESIAK</sequence>
<protein>
    <recommendedName>
        <fullName evidence="4">NADH dehydrogenase [ubiquinone] 1 alpha subcomplex subunit 2</fullName>
    </recommendedName>
    <alternativeName>
        <fullName evidence="11">Complex I-B8</fullName>
    </alternativeName>
    <alternativeName>
        <fullName evidence="12">NADH-ubiquinone oxidoreductase B8 subunit</fullName>
    </alternativeName>
</protein>
<dbReference type="Proteomes" id="UP001458880">
    <property type="component" value="Unassembled WGS sequence"/>
</dbReference>